<evidence type="ECO:0000256" key="8">
    <source>
        <dbReference type="ARBA" id="ARBA00022989"/>
    </source>
</evidence>
<evidence type="ECO:0000313" key="12">
    <source>
        <dbReference type="EMBL" id="TET45642.1"/>
    </source>
</evidence>
<comment type="similarity">
    <text evidence="3">Belongs to the peptidase M50B family.</text>
</comment>
<dbReference type="GO" id="GO:0016020">
    <property type="term" value="C:membrane"/>
    <property type="evidence" value="ECO:0007669"/>
    <property type="project" value="UniProtKB-SubCell"/>
</dbReference>
<dbReference type="PANTHER" id="PTHR31412:SF0">
    <property type="entry name" value="ZINC METALLOPROTEASE EGY1, CHLOROPLASTIC-RELATED"/>
    <property type="match status" value="1"/>
</dbReference>
<keyword evidence="5 10" id="KW-0812">Transmembrane</keyword>
<protein>
    <submittedName>
        <fullName evidence="12">Site-2 protease family protein</fullName>
    </submittedName>
</protein>
<evidence type="ECO:0000256" key="10">
    <source>
        <dbReference type="SAM" id="Phobius"/>
    </source>
</evidence>
<keyword evidence="9 10" id="KW-0472">Membrane</keyword>
<gene>
    <name evidence="12" type="ORF">E3J62_06720</name>
</gene>
<feature type="transmembrane region" description="Helical" evidence="10">
    <location>
        <begin position="293"/>
        <end position="321"/>
    </location>
</feature>
<reference evidence="12 13" key="1">
    <citation type="submission" date="2019-03" db="EMBL/GenBank/DDBJ databases">
        <title>Metabolic potential of uncultured bacteria and archaea associated with petroleum seepage in deep-sea sediments.</title>
        <authorList>
            <person name="Dong X."/>
            <person name="Hubert C."/>
        </authorList>
    </citation>
    <scope>NUCLEOTIDE SEQUENCE [LARGE SCALE GENOMIC DNA]</scope>
    <source>
        <strain evidence="12">E44_bin18</strain>
    </source>
</reference>
<dbReference type="GO" id="GO:0008233">
    <property type="term" value="F:peptidase activity"/>
    <property type="evidence" value="ECO:0007669"/>
    <property type="project" value="UniProtKB-KW"/>
</dbReference>
<proteinExistence type="inferred from homology"/>
<evidence type="ECO:0000259" key="11">
    <source>
        <dbReference type="Pfam" id="PF02163"/>
    </source>
</evidence>
<feature type="transmembrane region" description="Helical" evidence="10">
    <location>
        <begin position="156"/>
        <end position="173"/>
    </location>
</feature>
<feature type="transmembrane region" description="Helical" evidence="10">
    <location>
        <begin position="185"/>
        <end position="208"/>
    </location>
</feature>
<organism evidence="12 13">
    <name type="scientific">candidate division TA06 bacterium</name>
    <dbReference type="NCBI Taxonomy" id="2250710"/>
    <lineage>
        <taxon>Bacteria</taxon>
        <taxon>Bacteria division TA06</taxon>
    </lineage>
</organism>
<dbReference type="InterPro" id="IPR008915">
    <property type="entry name" value="Peptidase_M50"/>
</dbReference>
<accession>A0A523USW1</accession>
<keyword evidence="7" id="KW-0809">Transit peptide</keyword>
<evidence type="ECO:0000256" key="3">
    <source>
        <dbReference type="ARBA" id="ARBA00007931"/>
    </source>
</evidence>
<dbReference type="PANTHER" id="PTHR31412">
    <property type="entry name" value="ZINC METALLOPROTEASE EGY1"/>
    <property type="match status" value="1"/>
</dbReference>
<dbReference type="CDD" id="cd06160">
    <property type="entry name" value="S2P-M50_like_2"/>
    <property type="match status" value="1"/>
</dbReference>
<evidence type="ECO:0000256" key="4">
    <source>
        <dbReference type="ARBA" id="ARBA00022670"/>
    </source>
</evidence>
<comment type="cofactor">
    <cofactor evidence="1">
        <name>Zn(2+)</name>
        <dbReference type="ChEBI" id="CHEBI:29105"/>
    </cofactor>
</comment>
<comment type="caution">
    <text evidence="12">The sequence shown here is derived from an EMBL/GenBank/DDBJ whole genome shotgun (WGS) entry which is preliminary data.</text>
</comment>
<keyword evidence="4 12" id="KW-0645">Protease</keyword>
<keyword evidence="8 10" id="KW-1133">Transmembrane helix</keyword>
<feature type="transmembrane region" description="Helical" evidence="10">
    <location>
        <begin position="341"/>
        <end position="361"/>
    </location>
</feature>
<dbReference type="EMBL" id="SOJN01000078">
    <property type="protein sequence ID" value="TET45642.1"/>
    <property type="molecule type" value="Genomic_DNA"/>
</dbReference>
<sequence length="362" mass="39179">MNSVEEQEEREDVEGISVLVGDVFHAETGGISGGALRLRGKLLVKPEVALEALKERFKEKGLTPMLSKRGESIVLTLARIRSPGSKTRPSLNLLLFLLTILTTLFAGSLWQSEDLLDALLNLQRGIPFSFSLLCILGAHELGHFFTAKRLGIDTTLPYFIPFPHFIGTFGAVIRIRSPIPNKKALVLMGAAGPLSGMVVAIPLVIVGLKLSTVAPMEEVTGGLIIGSSIMFSLLERVFIKGVSDTQGVFLHPVAFAGWLGMFVTGLNLLPIGQLDGGHITYSIFGRSHRQLGLVFLGMLVAFGIVFRFLGYAFFGILILLVGFRHPPPLDDVTPLSFVHKAVAALAMVVLVMTFVPQPFVIP</sequence>
<dbReference type="Proteomes" id="UP000315525">
    <property type="component" value="Unassembled WGS sequence"/>
</dbReference>
<evidence type="ECO:0000256" key="1">
    <source>
        <dbReference type="ARBA" id="ARBA00001947"/>
    </source>
</evidence>
<evidence type="ECO:0000256" key="2">
    <source>
        <dbReference type="ARBA" id="ARBA00004141"/>
    </source>
</evidence>
<name>A0A523USW1_UNCT6</name>
<keyword evidence="6" id="KW-0378">Hydrolase</keyword>
<dbReference type="GO" id="GO:0006508">
    <property type="term" value="P:proteolysis"/>
    <property type="evidence" value="ECO:0007669"/>
    <property type="project" value="UniProtKB-KW"/>
</dbReference>
<evidence type="ECO:0000256" key="7">
    <source>
        <dbReference type="ARBA" id="ARBA00022946"/>
    </source>
</evidence>
<evidence type="ECO:0000256" key="6">
    <source>
        <dbReference type="ARBA" id="ARBA00022801"/>
    </source>
</evidence>
<evidence type="ECO:0000256" key="9">
    <source>
        <dbReference type="ARBA" id="ARBA00023136"/>
    </source>
</evidence>
<feature type="transmembrane region" description="Helical" evidence="10">
    <location>
        <begin position="220"/>
        <end position="239"/>
    </location>
</feature>
<comment type="subcellular location">
    <subcellularLocation>
        <location evidence="2">Membrane</location>
        <topology evidence="2">Multi-pass membrane protein</topology>
    </subcellularLocation>
</comment>
<feature type="domain" description="Peptidase M50" evidence="11">
    <location>
        <begin position="128"/>
        <end position="291"/>
    </location>
</feature>
<feature type="transmembrane region" description="Helical" evidence="10">
    <location>
        <begin position="125"/>
        <end position="144"/>
    </location>
</feature>
<feature type="transmembrane region" description="Helical" evidence="10">
    <location>
        <begin position="91"/>
        <end position="110"/>
    </location>
</feature>
<dbReference type="InterPro" id="IPR044838">
    <property type="entry name" value="EGY1-like"/>
</dbReference>
<dbReference type="AlphaFoldDB" id="A0A523USW1"/>
<feature type="transmembrane region" description="Helical" evidence="10">
    <location>
        <begin position="251"/>
        <end position="272"/>
    </location>
</feature>
<evidence type="ECO:0000313" key="13">
    <source>
        <dbReference type="Proteomes" id="UP000315525"/>
    </source>
</evidence>
<dbReference type="Pfam" id="PF02163">
    <property type="entry name" value="Peptidase_M50"/>
    <property type="match status" value="1"/>
</dbReference>
<evidence type="ECO:0000256" key="5">
    <source>
        <dbReference type="ARBA" id="ARBA00022692"/>
    </source>
</evidence>